<keyword evidence="2" id="KW-0732">Signal</keyword>
<feature type="signal peptide" evidence="2">
    <location>
        <begin position="1"/>
        <end position="21"/>
    </location>
</feature>
<organism evidence="4 5">
    <name type="scientific">Thauera phenylacetica B4P</name>
    <dbReference type="NCBI Taxonomy" id="1234382"/>
    <lineage>
        <taxon>Bacteria</taxon>
        <taxon>Pseudomonadati</taxon>
        <taxon>Pseudomonadota</taxon>
        <taxon>Betaproteobacteria</taxon>
        <taxon>Rhodocyclales</taxon>
        <taxon>Zoogloeaceae</taxon>
        <taxon>Thauera</taxon>
    </lineage>
</organism>
<sequence length="103" mass="11126">MSLLRLLLLLLLPLFAMHATAEAPPRPQADELRARLQALAERKLPEAEQRAAQQALEQAQASLASAEDYRRRADALEQTLAGAPAQIAEARRQLAALPAAAPV</sequence>
<evidence type="ECO:0000313" key="5">
    <source>
        <dbReference type="Proteomes" id="UP000013047"/>
    </source>
</evidence>
<dbReference type="Pfam" id="PF12795">
    <property type="entry name" value="MscS_porin"/>
    <property type="match status" value="1"/>
</dbReference>
<comment type="caution">
    <text evidence="4">The sequence shown here is derived from an EMBL/GenBank/DDBJ whole genome shotgun (WGS) entry which is preliminary data.</text>
</comment>
<dbReference type="AlphaFoldDB" id="N6YMQ0"/>
<gene>
    <name evidence="4" type="ORF">C667_18172</name>
</gene>
<keyword evidence="5" id="KW-1185">Reference proteome</keyword>
<proteinExistence type="predicted"/>
<name>N6YMQ0_9RHOO</name>
<dbReference type="EMBL" id="AMXF01000194">
    <property type="protein sequence ID" value="ENO95611.1"/>
    <property type="molecule type" value="Genomic_DNA"/>
</dbReference>
<dbReference type="InterPro" id="IPR024393">
    <property type="entry name" value="MscS_porin"/>
</dbReference>
<evidence type="ECO:0000259" key="3">
    <source>
        <dbReference type="Pfam" id="PF12795"/>
    </source>
</evidence>
<dbReference type="RefSeq" id="WP_004373181.1">
    <property type="nucleotide sequence ID" value="NZ_AMXF01000194.1"/>
</dbReference>
<feature type="chain" id="PRO_5004128197" description="Mechanosensitive ion channel MscS porin domain-containing protein" evidence="2">
    <location>
        <begin position="22"/>
        <end position="103"/>
    </location>
</feature>
<protein>
    <recommendedName>
        <fullName evidence="3">Mechanosensitive ion channel MscS porin domain-containing protein</fullName>
    </recommendedName>
</protein>
<evidence type="ECO:0000256" key="1">
    <source>
        <dbReference type="SAM" id="Coils"/>
    </source>
</evidence>
<feature type="coiled-coil region" evidence="1">
    <location>
        <begin position="49"/>
        <end position="79"/>
    </location>
</feature>
<feature type="non-terminal residue" evidence="4">
    <location>
        <position position="103"/>
    </location>
</feature>
<dbReference type="Proteomes" id="UP000013047">
    <property type="component" value="Unassembled WGS sequence"/>
</dbReference>
<accession>N6YMQ0</accession>
<evidence type="ECO:0000256" key="2">
    <source>
        <dbReference type="SAM" id="SignalP"/>
    </source>
</evidence>
<reference evidence="4 5" key="1">
    <citation type="submission" date="2012-09" db="EMBL/GenBank/DDBJ databases">
        <title>Draft Genome Sequences of 6 Strains from Genus Thauera.</title>
        <authorList>
            <person name="Liu B."/>
            <person name="Shapleigh J.P."/>
            <person name="Frostegard A.H."/>
        </authorList>
    </citation>
    <scope>NUCLEOTIDE SEQUENCE [LARGE SCALE GENOMIC DNA]</scope>
    <source>
        <strain evidence="4 5">B4P</strain>
    </source>
</reference>
<evidence type="ECO:0000313" key="4">
    <source>
        <dbReference type="EMBL" id="ENO95611.1"/>
    </source>
</evidence>
<keyword evidence="1" id="KW-0175">Coiled coil</keyword>
<feature type="domain" description="Mechanosensitive ion channel MscS porin" evidence="3">
    <location>
        <begin position="36"/>
        <end position="97"/>
    </location>
</feature>